<dbReference type="Pfam" id="PF20998">
    <property type="entry name" value="Nol11_C"/>
    <property type="match status" value="1"/>
</dbReference>
<comment type="subcellular location">
    <subcellularLocation>
        <location evidence="1">Nucleus</location>
        <location evidence="1">Nucleolus</location>
    </subcellularLocation>
</comment>
<dbReference type="Pfam" id="PF08168">
    <property type="entry name" value="NOL11_N"/>
    <property type="match status" value="1"/>
</dbReference>
<evidence type="ECO:0000256" key="5">
    <source>
        <dbReference type="ARBA" id="ARBA00023163"/>
    </source>
</evidence>
<organism evidence="9 10">
    <name type="scientific">Tegillarca granosa</name>
    <name type="common">Malaysian cockle</name>
    <name type="synonym">Anadara granosa</name>
    <dbReference type="NCBI Taxonomy" id="220873"/>
    <lineage>
        <taxon>Eukaryota</taxon>
        <taxon>Metazoa</taxon>
        <taxon>Spiralia</taxon>
        <taxon>Lophotrochozoa</taxon>
        <taxon>Mollusca</taxon>
        <taxon>Bivalvia</taxon>
        <taxon>Autobranchia</taxon>
        <taxon>Pteriomorphia</taxon>
        <taxon>Arcoida</taxon>
        <taxon>Arcoidea</taxon>
        <taxon>Arcidae</taxon>
        <taxon>Tegillarca</taxon>
    </lineage>
</organism>
<keyword evidence="3" id="KW-0805">Transcription regulation</keyword>
<keyword evidence="4" id="KW-0010">Activator</keyword>
<evidence type="ECO:0000259" key="7">
    <source>
        <dbReference type="Pfam" id="PF08168"/>
    </source>
</evidence>
<dbReference type="Proteomes" id="UP001217089">
    <property type="component" value="Unassembled WGS sequence"/>
</dbReference>
<proteinExistence type="predicted"/>
<protein>
    <recommendedName>
        <fullName evidence="11">Nucleolar protein 11</fullName>
    </recommendedName>
</protein>
<evidence type="ECO:0000256" key="4">
    <source>
        <dbReference type="ARBA" id="ARBA00023159"/>
    </source>
</evidence>
<keyword evidence="6" id="KW-0539">Nucleus</keyword>
<keyword evidence="5" id="KW-0804">Transcription</keyword>
<feature type="domain" description="Nucleolar protein 11 N-terminal" evidence="7">
    <location>
        <begin position="11"/>
        <end position="92"/>
    </location>
</feature>
<evidence type="ECO:0000313" key="9">
    <source>
        <dbReference type="EMBL" id="KAJ8319496.1"/>
    </source>
</evidence>
<dbReference type="PANTHER" id="PTHR15633">
    <property type="entry name" value="NUCLEOLAR PROTEIN 11"/>
    <property type="match status" value="1"/>
</dbReference>
<reference evidence="9 10" key="1">
    <citation type="submission" date="2022-12" db="EMBL/GenBank/DDBJ databases">
        <title>Chromosome-level genome of Tegillarca granosa.</title>
        <authorList>
            <person name="Kim J."/>
        </authorList>
    </citation>
    <scope>NUCLEOTIDE SEQUENCE [LARGE SCALE GENOMIC DNA]</scope>
    <source>
        <strain evidence="9">Teg-2019</strain>
        <tissue evidence="9">Adductor muscle</tissue>
    </source>
</reference>
<keyword evidence="2" id="KW-0698">rRNA processing</keyword>
<evidence type="ECO:0000313" key="10">
    <source>
        <dbReference type="Proteomes" id="UP001217089"/>
    </source>
</evidence>
<keyword evidence="10" id="KW-1185">Reference proteome</keyword>
<gene>
    <name evidence="9" type="ORF">KUTeg_004587</name>
</gene>
<dbReference type="EMBL" id="JARBDR010000214">
    <property type="protein sequence ID" value="KAJ8319496.1"/>
    <property type="molecule type" value="Genomic_DNA"/>
</dbReference>
<evidence type="ECO:0000256" key="3">
    <source>
        <dbReference type="ARBA" id="ARBA00023015"/>
    </source>
</evidence>
<comment type="caution">
    <text evidence="9">The sequence shown here is derived from an EMBL/GenBank/DDBJ whole genome shotgun (WGS) entry which is preliminary data.</text>
</comment>
<dbReference type="PANTHER" id="PTHR15633:SF2">
    <property type="entry name" value="NUCLEOLAR PROTEIN 11"/>
    <property type="match status" value="1"/>
</dbReference>
<evidence type="ECO:0000256" key="2">
    <source>
        <dbReference type="ARBA" id="ARBA00022552"/>
    </source>
</evidence>
<evidence type="ECO:0008006" key="11">
    <source>
        <dbReference type="Google" id="ProtNLM"/>
    </source>
</evidence>
<name>A0ABQ9FTL6_TEGGR</name>
<accession>A0ABQ9FTL6</accession>
<evidence type="ECO:0000259" key="8">
    <source>
        <dbReference type="Pfam" id="PF20998"/>
    </source>
</evidence>
<dbReference type="InterPro" id="IPR012584">
    <property type="entry name" value="NOL11_N"/>
</dbReference>
<evidence type="ECO:0000256" key="6">
    <source>
        <dbReference type="ARBA" id="ARBA00023242"/>
    </source>
</evidence>
<dbReference type="InterPro" id="IPR048897">
    <property type="entry name" value="Nol11_C"/>
</dbReference>
<feature type="domain" description="Nucleolar protein 11 C-terminal" evidence="8">
    <location>
        <begin position="388"/>
        <end position="637"/>
    </location>
</feature>
<dbReference type="InterPro" id="IPR042859">
    <property type="entry name" value="NOL11"/>
</dbReference>
<sequence length="638" mass="72769">MLWYSLPSGKMAALGEAVHVCKLLNVSDLLSVDDSGLSGHIVVTQKTKSINLYKTDDQKIICSWSLKQSQNITSPTTWCESTKEFLTVINHKFKFDIHRVIAVGEWEPVVVCANGQVEFMSRIKENYKESETKFDILYCDGKSVKDSLCLISALYIQPNTLKVQSHWWKSDNLSWEQQSTQIVLPDKHVPVSCSCIVEGPEIKLYVHCSSESESSLHCTCHSYDSSVSGSTHQLQSIPGTDKGSSIVCIDSTHVGVAGILKNTKRGIGIYDTKFNTLQSWAALTDTKSNYKVFCHHGYIFTPCNKSLLAFPYTCQPSSLASIFQQRKQHESISVNEDSSQIVHHSWDKKKSNHNQTDDEMLKLFEKLCNRKETSSYKQFQTSFSSLIKHIKKNSNTHIHETCHMKSLVERCLTEERFWPKKELSELIQTKHFPMQCMPMFIDKLIVNKEVELLDMTLKMISEIPEACLCKILQLYLGSDSRIEKMDSDKIEDRVSPLNQDKADLINQVLITPYNDVFIIGCLRKLTFKDVLLLLEYLSYLLEDDYEHETEDPDSCVKPSLLQVVDWLCVLIDAHITQLIISPDARIILLKLHSVVESLVEFYDDLRTLDALLQQLKVKSAISQKPKVGQYCIEVLHVH</sequence>
<evidence type="ECO:0000256" key="1">
    <source>
        <dbReference type="ARBA" id="ARBA00004604"/>
    </source>
</evidence>